<dbReference type="PANTHER" id="PTHR30435">
    <property type="entry name" value="FLAGELLAR PROTEIN"/>
    <property type="match status" value="1"/>
</dbReference>
<dbReference type="InterPro" id="IPR001444">
    <property type="entry name" value="Flag_bb_rod_N"/>
</dbReference>
<evidence type="ECO:0000313" key="9">
    <source>
        <dbReference type="Proteomes" id="UP001642900"/>
    </source>
</evidence>
<gene>
    <name evidence="8" type="primary">flgF</name>
    <name evidence="8" type="ORF">G6N73_30700</name>
</gene>
<dbReference type="GO" id="GO:0071978">
    <property type="term" value="P:bacterial-type flagellum-dependent swarming motility"/>
    <property type="evidence" value="ECO:0007669"/>
    <property type="project" value="TreeGrafter"/>
</dbReference>
<dbReference type="PANTHER" id="PTHR30435:SF19">
    <property type="entry name" value="FLAGELLAR BASAL-BODY ROD PROTEIN FLGG"/>
    <property type="match status" value="1"/>
</dbReference>
<dbReference type="SUPFAM" id="SSF117143">
    <property type="entry name" value="Flagellar hook protein flgE"/>
    <property type="match status" value="1"/>
</dbReference>
<dbReference type="Proteomes" id="UP001642900">
    <property type="component" value="Unassembled WGS sequence"/>
</dbReference>
<evidence type="ECO:0000259" key="6">
    <source>
        <dbReference type="Pfam" id="PF06429"/>
    </source>
</evidence>
<reference evidence="8 9" key="1">
    <citation type="submission" date="2020-02" db="EMBL/GenBank/DDBJ databases">
        <title>Genome sequence of strain CCNWXJ40-4.</title>
        <authorList>
            <person name="Gao J."/>
            <person name="Sun J."/>
        </authorList>
    </citation>
    <scope>NUCLEOTIDE SEQUENCE [LARGE SCALE GENOMIC DNA]</scope>
    <source>
        <strain evidence="8 9">CCNWXJ 40-4</strain>
    </source>
</reference>
<keyword evidence="9" id="KW-1185">Reference proteome</keyword>
<dbReference type="NCBIfam" id="TIGR03506">
    <property type="entry name" value="FlgEFG_subfam"/>
    <property type="match status" value="1"/>
</dbReference>
<name>A0A6G4WKM6_9HYPH</name>
<dbReference type="InterPro" id="IPR053967">
    <property type="entry name" value="LlgE_F_G-like_D1"/>
</dbReference>
<keyword evidence="3 4" id="KW-0975">Bacterial flagellum</keyword>
<evidence type="ECO:0000256" key="3">
    <source>
        <dbReference type="ARBA" id="ARBA00023143"/>
    </source>
</evidence>
<comment type="caution">
    <text evidence="8">The sequence shown here is derived from an EMBL/GenBank/DDBJ whole genome shotgun (WGS) entry which is preliminary data.</text>
</comment>
<keyword evidence="8" id="KW-0282">Flagellum</keyword>
<dbReference type="Pfam" id="PF06429">
    <property type="entry name" value="Flg_bbr_C"/>
    <property type="match status" value="1"/>
</dbReference>
<evidence type="ECO:0000259" key="5">
    <source>
        <dbReference type="Pfam" id="PF00460"/>
    </source>
</evidence>
<comment type="subcellular location">
    <subcellularLocation>
        <location evidence="1 4">Bacterial flagellum basal body</location>
    </subcellularLocation>
</comment>
<evidence type="ECO:0000256" key="4">
    <source>
        <dbReference type="RuleBase" id="RU362116"/>
    </source>
</evidence>
<dbReference type="Pfam" id="PF00460">
    <property type="entry name" value="Flg_bb_rod"/>
    <property type="match status" value="1"/>
</dbReference>
<dbReference type="AlphaFoldDB" id="A0A6G4WKM6"/>
<comment type="similarity">
    <text evidence="2 4">Belongs to the flagella basal body rod proteins family.</text>
</comment>
<dbReference type="InterPro" id="IPR010930">
    <property type="entry name" value="Flg_bb/hook_C_dom"/>
</dbReference>
<protein>
    <submittedName>
        <fullName evidence="8">Flagellar basal-body rod protein FlgF</fullName>
    </submittedName>
</protein>
<dbReference type="Pfam" id="PF22692">
    <property type="entry name" value="LlgE_F_G_D1"/>
    <property type="match status" value="1"/>
</dbReference>
<keyword evidence="8" id="KW-0966">Cell projection</keyword>
<feature type="domain" description="Flagellar basal body rod protein N-terminal" evidence="5">
    <location>
        <begin position="5"/>
        <end position="35"/>
    </location>
</feature>
<sequence>MQDGLYVALSSQIALERRLNTIADNVANASTVGFRATGVKFEDVVSGLGQDAVSFASAGDTYLSAKSGSLRETGNPFDFAIQGNAWFGIETPVGTVMTRDGRFSMLDTGQLVTIEGYPVLDAGGAPLQLDPRNGPPQSGADGVLRQNGQLVGAIGLFAFEPGPNFTRFGNSGIVPAGQPEPLVDRVDVGVAQGFLEDSNVNPMLEMTRLIAVQRAFENIAAAMRSTEQTFGNAIETLGSKA</sequence>
<dbReference type="RefSeq" id="WP_165033720.1">
    <property type="nucleotide sequence ID" value="NZ_JAAKZF010000095.1"/>
</dbReference>
<feature type="domain" description="Flagellar hook protein FlgE/F/G-like D1" evidence="7">
    <location>
        <begin position="80"/>
        <end position="121"/>
    </location>
</feature>
<proteinExistence type="inferred from homology"/>
<dbReference type="EMBL" id="JAAKZF010000095">
    <property type="protein sequence ID" value="NGO55365.1"/>
    <property type="molecule type" value="Genomic_DNA"/>
</dbReference>
<dbReference type="InterPro" id="IPR020013">
    <property type="entry name" value="Flagellar_FlgE/F/G"/>
</dbReference>
<evidence type="ECO:0000259" key="7">
    <source>
        <dbReference type="Pfam" id="PF22692"/>
    </source>
</evidence>
<dbReference type="NCBIfam" id="NF009282">
    <property type="entry name" value="PRK12642.1"/>
    <property type="match status" value="1"/>
</dbReference>
<accession>A0A6G4WKM6</accession>
<feature type="domain" description="Flagellar basal-body/hook protein C-terminal" evidence="6">
    <location>
        <begin position="191"/>
        <end position="234"/>
    </location>
</feature>
<evidence type="ECO:0000313" key="8">
    <source>
        <dbReference type="EMBL" id="NGO55365.1"/>
    </source>
</evidence>
<evidence type="ECO:0000256" key="1">
    <source>
        <dbReference type="ARBA" id="ARBA00004117"/>
    </source>
</evidence>
<dbReference type="InterPro" id="IPR037925">
    <property type="entry name" value="FlgE/F/G-like"/>
</dbReference>
<organism evidence="8 9">
    <name type="scientific">Allomesorhizobium camelthorni</name>
    <dbReference type="NCBI Taxonomy" id="475069"/>
    <lineage>
        <taxon>Bacteria</taxon>
        <taxon>Pseudomonadati</taxon>
        <taxon>Pseudomonadota</taxon>
        <taxon>Alphaproteobacteria</taxon>
        <taxon>Hyphomicrobiales</taxon>
        <taxon>Phyllobacteriaceae</taxon>
        <taxon>Allomesorhizobium</taxon>
    </lineage>
</organism>
<evidence type="ECO:0000256" key="2">
    <source>
        <dbReference type="ARBA" id="ARBA00009677"/>
    </source>
</evidence>
<keyword evidence="8" id="KW-0969">Cilium</keyword>
<dbReference type="GO" id="GO:0009425">
    <property type="term" value="C:bacterial-type flagellum basal body"/>
    <property type="evidence" value="ECO:0007669"/>
    <property type="project" value="UniProtKB-SubCell"/>
</dbReference>